<sequence length="64" mass="7608">MLSWRRHLYLDDEDRRLIAARRRDYKAPLLRCLDPREYRLAVMVSTVKGGAHRPLRDPDAHGDH</sequence>
<keyword evidence="2" id="KW-1185">Reference proteome</keyword>
<proteinExistence type="predicted"/>
<dbReference type="AlphaFoldDB" id="A0A917W020"/>
<evidence type="ECO:0000313" key="1">
    <source>
        <dbReference type="EMBL" id="GGL44930.1"/>
    </source>
</evidence>
<reference evidence="1" key="1">
    <citation type="journal article" date="2014" name="Int. J. Syst. Evol. Microbiol.">
        <title>Complete genome sequence of Corynebacterium casei LMG S-19264T (=DSM 44701T), isolated from a smear-ripened cheese.</title>
        <authorList>
            <consortium name="US DOE Joint Genome Institute (JGI-PGF)"/>
            <person name="Walter F."/>
            <person name="Albersmeier A."/>
            <person name="Kalinowski J."/>
            <person name="Ruckert C."/>
        </authorList>
    </citation>
    <scope>NUCLEOTIDE SEQUENCE</scope>
    <source>
        <strain evidence="1">CGMCC 4.3508</strain>
    </source>
</reference>
<gene>
    <name evidence="1" type="ORF">GCM10011588_69490</name>
</gene>
<dbReference type="RefSeq" id="WP_058854931.1">
    <property type="nucleotide sequence ID" value="NZ_BMMH01000037.1"/>
</dbReference>
<dbReference type="EMBL" id="BMMH01000037">
    <property type="protein sequence ID" value="GGL44930.1"/>
    <property type="molecule type" value="Genomic_DNA"/>
</dbReference>
<organism evidence="1 2">
    <name type="scientific">Nocardia jinanensis</name>
    <dbReference type="NCBI Taxonomy" id="382504"/>
    <lineage>
        <taxon>Bacteria</taxon>
        <taxon>Bacillati</taxon>
        <taxon>Actinomycetota</taxon>
        <taxon>Actinomycetes</taxon>
        <taxon>Mycobacteriales</taxon>
        <taxon>Nocardiaceae</taxon>
        <taxon>Nocardia</taxon>
    </lineage>
</organism>
<protein>
    <submittedName>
        <fullName evidence="1">Uncharacterized protein</fullName>
    </submittedName>
</protein>
<evidence type="ECO:0000313" key="2">
    <source>
        <dbReference type="Proteomes" id="UP000638263"/>
    </source>
</evidence>
<reference evidence="1" key="2">
    <citation type="submission" date="2020-09" db="EMBL/GenBank/DDBJ databases">
        <authorList>
            <person name="Sun Q."/>
            <person name="Zhou Y."/>
        </authorList>
    </citation>
    <scope>NUCLEOTIDE SEQUENCE</scope>
    <source>
        <strain evidence="1">CGMCC 4.3508</strain>
    </source>
</reference>
<accession>A0A917W020</accession>
<comment type="caution">
    <text evidence="1">The sequence shown here is derived from an EMBL/GenBank/DDBJ whole genome shotgun (WGS) entry which is preliminary data.</text>
</comment>
<name>A0A917W020_9NOCA</name>
<dbReference type="Proteomes" id="UP000638263">
    <property type="component" value="Unassembled WGS sequence"/>
</dbReference>